<dbReference type="AlphaFoldDB" id="A0A1H9PCV1"/>
<protein>
    <recommendedName>
        <fullName evidence="4">Hook-length control protein FliK</fullName>
    </recommendedName>
</protein>
<evidence type="ECO:0000313" key="2">
    <source>
        <dbReference type="EMBL" id="SER46094.1"/>
    </source>
</evidence>
<dbReference type="Proteomes" id="UP000199318">
    <property type="component" value="Unassembled WGS sequence"/>
</dbReference>
<reference evidence="3" key="1">
    <citation type="submission" date="2016-10" db="EMBL/GenBank/DDBJ databases">
        <authorList>
            <person name="de Groot N.N."/>
        </authorList>
    </citation>
    <scope>NUCLEOTIDE SEQUENCE [LARGE SCALE GENOMIC DNA]</scope>
    <source>
        <strain evidence="3">10nlg</strain>
    </source>
</reference>
<accession>A0A1H9PCV1</accession>
<organism evidence="2 3">
    <name type="scientific">Salisediminibacterium halotolerans</name>
    <dbReference type="NCBI Taxonomy" id="517425"/>
    <lineage>
        <taxon>Bacteria</taxon>
        <taxon>Bacillati</taxon>
        <taxon>Bacillota</taxon>
        <taxon>Bacilli</taxon>
        <taxon>Bacillales</taxon>
        <taxon>Bacillaceae</taxon>
        <taxon>Salisediminibacterium</taxon>
    </lineage>
</organism>
<dbReference type="RefSeq" id="WP_093071630.1">
    <property type="nucleotide sequence ID" value="NZ_FOGV01000001.1"/>
</dbReference>
<dbReference type="STRING" id="1464123.SAMN05444126_101166"/>
<keyword evidence="3" id="KW-1185">Reference proteome</keyword>
<feature type="region of interest" description="Disordered" evidence="1">
    <location>
        <begin position="622"/>
        <end position="641"/>
    </location>
</feature>
<feature type="compositionally biased region" description="Basic and acidic residues" evidence="1">
    <location>
        <begin position="787"/>
        <end position="796"/>
    </location>
</feature>
<dbReference type="OrthoDB" id="2351076at2"/>
<dbReference type="EMBL" id="FOGV01000001">
    <property type="protein sequence ID" value="SER46094.1"/>
    <property type="molecule type" value="Genomic_DNA"/>
</dbReference>
<sequence length="796" mass="89257">MEISGQQLSLNGKGNDRSLNMREGEVYRAKIEKRVSDREAVVSVRGQEVKAKFEGKVPDRERVNVEVRGRSGDGIVQMRSIGGGNSRSGGSAGGQTVEQALRNLGHRDTSPELRRTAQRMLDRGVPLTRETVQNMNQYIQSNQGTSAQREQTLNTMANKRIEPTANQIRAVHEALHGQSLSRQISHMTGEAPRSAISHHGKAADNGRLFNQSLQSQPMRESSSQTNTHSALLNDIQNVRAALSDGQGLRQAIEQLQQTAQRSENTSVNQAVNSALREMISAQASSGRKAAVSRMDQLIRQFSDSSSAGNTSLSALKTAVADEPDITRAIEAVQRAATDSNQSESVRQQLNEGVRAAEKSNDQGRELQARQVLTATIQQVMTASTAVPQPLQMEESRVEARQYMQNEFVPASAKSSKSLLITEVTERLAQATDEFKTFQRDTVKQLNRIDTMIRNQPQSTAQPSLESVIKQIDRQIMRSDWMMFTDMKTERKLLGVSSQLADAKKMLKQGNVNDARQTVRQVQQTMEQMNFRPAQQRVQHIVSQEQQWQETKPPVHRLSQQMEQNSRSFMQNEGSGRQIFEGMRGIGLTREAEISQALVQGREMPNEAQQRNIKSILMQLANGEDERGRSSQQQAQQSLQQVNGQQLLNRNDSQQNNMHMFHIPVTVKGEEENLQVYVNGREDGETVDWENCHLYFHIETKNLGSLGISLQAVERSLNVTLKNDTAGFAEHAEPLTEKYMSQLEEIGFEPKNIRVQPMTINEEEQQTAKLTEEPDGDDNSRLQPIPHMTDEGFDFKI</sequence>
<feature type="region of interest" description="Disordered" evidence="1">
    <location>
        <begin position="761"/>
        <end position="796"/>
    </location>
</feature>
<gene>
    <name evidence="2" type="ORF">SAMN05444126_101166</name>
</gene>
<evidence type="ECO:0000313" key="3">
    <source>
        <dbReference type="Proteomes" id="UP000199318"/>
    </source>
</evidence>
<evidence type="ECO:0000256" key="1">
    <source>
        <dbReference type="SAM" id="MobiDB-lite"/>
    </source>
</evidence>
<feature type="compositionally biased region" description="Low complexity" evidence="1">
    <location>
        <begin position="629"/>
        <end position="641"/>
    </location>
</feature>
<comment type="caution">
    <text evidence="2">The sequence shown here is derived from an EMBL/GenBank/DDBJ whole genome shotgun (WGS) entry which is preliminary data.</text>
</comment>
<evidence type="ECO:0008006" key="4">
    <source>
        <dbReference type="Google" id="ProtNLM"/>
    </source>
</evidence>
<name>A0A1H9PCV1_9BACI</name>
<proteinExistence type="predicted"/>